<comment type="catalytic activity">
    <reaction evidence="13">
        <text>L-seryl-[protein] + ATP = O-phospho-L-seryl-[protein] + ADP + H(+)</text>
        <dbReference type="Rhea" id="RHEA:17989"/>
        <dbReference type="Rhea" id="RHEA-COMP:9863"/>
        <dbReference type="Rhea" id="RHEA-COMP:11604"/>
        <dbReference type="ChEBI" id="CHEBI:15378"/>
        <dbReference type="ChEBI" id="CHEBI:29999"/>
        <dbReference type="ChEBI" id="CHEBI:30616"/>
        <dbReference type="ChEBI" id="CHEBI:83421"/>
        <dbReference type="ChEBI" id="CHEBI:456216"/>
        <dbReference type="EC" id="2.7.11.1"/>
    </reaction>
</comment>
<keyword evidence="19" id="KW-1185">Reference proteome</keyword>
<proteinExistence type="predicted"/>
<dbReference type="SMART" id="SM00220">
    <property type="entry name" value="S_TKc"/>
    <property type="match status" value="1"/>
</dbReference>
<dbReference type="InterPro" id="IPR038232">
    <property type="entry name" value="PknH-like_Extracell_sf"/>
</dbReference>
<sequence>MSDTSPTSRTGRQFGPYRLGRLLGRGGMGEVYEAHDTVKDRTVALKLMSQELNSDDTFRRRMQREAHTAGRLQEPHIVPIHDFGEIDGQLYIDMRFIEGEDLGSLLARTGALPPPRAVAIITQVAAALDAAHRAGVIHRDIKPENILITGDDFAYLVDFGIAAAATDQQLTKTGTAVGSWRYMAPERFADDETTYRSDIYGLACVLYESLTGSPPYQTQNLSALMAAHMMQPVPRPSQARHDIPAAFDRVIDRGMAKNPADRFSTAGELARAAREALSAPDRDRAATIIEHTQHPGPPPPPLPAPSGPVTQPHWTPPVSHPTYAAPPPQGPAHPAPQWRPAPAPRRNRWLLPAAALVVVVLLAGAGIWLISGSRGGGGRNEASSTATSPAAGSAAVTTTAAPSAAPLVTAAQLGSLLLTEQEVNTSVGTTGILLDHNVSEMKDPGPENSLSDERCLGALIGFQTRTYKSSGYTGMSAQLLQKPNANPGYVVVQGSAVFASARQAADFVAAQAESWQYCAGKSVTQVNSGKTSEWTFGQLSGNPPNIALTRTLADSPVICQHVLSAVSNAVFDVNVCAPGVINQARLIANKMATKLPK</sequence>
<dbReference type="Gene3D" id="3.30.200.20">
    <property type="entry name" value="Phosphorylase Kinase, domain 1"/>
    <property type="match status" value="1"/>
</dbReference>
<evidence type="ECO:0000256" key="14">
    <source>
        <dbReference type="PROSITE-ProRule" id="PRU10141"/>
    </source>
</evidence>
<keyword evidence="4" id="KW-0723">Serine/threonine-protein kinase</keyword>
<reference evidence="18" key="1">
    <citation type="submission" date="2022-08" db="EMBL/GenBank/DDBJ databases">
        <title>Mycobacterium kiyosense sp. nov., scotochromogenic slow-glowing species isolated from respiratory specimens.</title>
        <authorList>
            <person name="Fukano H."/>
            <person name="Kazumi Y."/>
            <person name="Sakagami N."/>
            <person name="Ato M."/>
            <person name="Mitarai S."/>
            <person name="Hoshino Y."/>
        </authorList>
    </citation>
    <scope>NUCLEOTIDE SEQUENCE</scope>
    <source>
        <strain evidence="18">1413</strain>
    </source>
</reference>
<dbReference type="GO" id="GO:0005524">
    <property type="term" value="F:ATP binding"/>
    <property type="evidence" value="ECO:0007669"/>
    <property type="project" value="UniProtKB-UniRule"/>
</dbReference>
<keyword evidence="5" id="KW-0808">Transferase</keyword>
<evidence type="ECO:0000256" key="10">
    <source>
        <dbReference type="ARBA" id="ARBA00022989"/>
    </source>
</evidence>
<evidence type="ECO:0000256" key="8">
    <source>
        <dbReference type="ARBA" id="ARBA00022777"/>
    </source>
</evidence>
<evidence type="ECO:0000256" key="2">
    <source>
        <dbReference type="ARBA" id="ARBA00012513"/>
    </source>
</evidence>
<evidence type="ECO:0000256" key="4">
    <source>
        <dbReference type="ARBA" id="ARBA00022527"/>
    </source>
</evidence>
<evidence type="ECO:0000256" key="3">
    <source>
        <dbReference type="ARBA" id="ARBA00022475"/>
    </source>
</evidence>
<dbReference type="EC" id="2.7.11.1" evidence="2"/>
<keyword evidence="3" id="KW-1003">Cell membrane</keyword>
<evidence type="ECO:0000256" key="11">
    <source>
        <dbReference type="ARBA" id="ARBA00023136"/>
    </source>
</evidence>
<evidence type="ECO:0000259" key="17">
    <source>
        <dbReference type="PROSITE" id="PS50011"/>
    </source>
</evidence>
<gene>
    <name evidence="18" type="primary">pknH_2</name>
    <name evidence="18" type="ORF">Mkiyose1413_48740</name>
</gene>
<feature type="region of interest" description="Disordered" evidence="15">
    <location>
        <begin position="290"/>
        <end position="340"/>
    </location>
</feature>
<evidence type="ECO:0000313" key="18">
    <source>
        <dbReference type="EMBL" id="GLD32991.1"/>
    </source>
</evidence>
<comment type="subcellular location">
    <subcellularLocation>
        <location evidence="1">Cell membrane</location>
        <topology evidence="1">Single-pass membrane protein</topology>
    </subcellularLocation>
</comment>
<dbReference type="InterPro" id="IPR026954">
    <property type="entry name" value="PknH-like_Extracell"/>
</dbReference>
<keyword evidence="8 18" id="KW-0418">Kinase</keyword>
<dbReference type="Pfam" id="PF14032">
    <property type="entry name" value="PknH_C"/>
    <property type="match status" value="1"/>
</dbReference>
<dbReference type="InterPro" id="IPR011009">
    <property type="entry name" value="Kinase-like_dom_sf"/>
</dbReference>
<evidence type="ECO:0000256" key="13">
    <source>
        <dbReference type="ARBA" id="ARBA00048679"/>
    </source>
</evidence>
<evidence type="ECO:0000256" key="16">
    <source>
        <dbReference type="SAM" id="Phobius"/>
    </source>
</evidence>
<name>A0A9P3Q8D9_9MYCO</name>
<dbReference type="InterPro" id="IPR008271">
    <property type="entry name" value="Ser/Thr_kinase_AS"/>
</dbReference>
<organism evidence="18 19">
    <name type="scientific">Mycobacterium kiyosense</name>
    <dbReference type="NCBI Taxonomy" id="2871094"/>
    <lineage>
        <taxon>Bacteria</taxon>
        <taxon>Bacillati</taxon>
        <taxon>Actinomycetota</taxon>
        <taxon>Actinomycetes</taxon>
        <taxon>Mycobacteriales</taxon>
        <taxon>Mycobacteriaceae</taxon>
        <taxon>Mycobacterium</taxon>
    </lineage>
</organism>
<keyword evidence="9 14" id="KW-0067">ATP-binding</keyword>
<dbReference type="Pfam" id="PF00069">
    <property type="entry name" value="Pkinase"/>
    <property type="match status" value="1"/>
</dbReference>
<feature type="compositionally biased region" description="Pro residues" evidence="15">
    <location>
        <begin position="314"/>
        <end position="340"/>
    </location>
</feature>
<dbReference type="FunFam" id="3.30.200.20:FF:000348">
    <property type="entry name" value="Serine/threonine protein kinase"/>
    <property type="match status" value="1"/>
</dbReference>
<feature type="domain" description="Protein kinase" evidence="17">
    <location>
        <begin position="17"/>
        <end position="277"/>
    </location>
</feature>
<keyword evidence="10 16" id="KW-1133">Transmembrane helix</keyword>
<dbReference type="Gene3D" id="3.40.1000.70">
    <property type="entry name" value="PknH-like extracellular domain"/>
    <property type="match status" value="1"/>
</dbReference>
<feature type="binding site" evidence="14">
    <location>
        <position position="46"/>
    </location>
    <ligand>
        <name>ATP</name>
        <dbReference type="ChEBI" id="CHEBI:30616"/>
    </ligand>
</feature>
<dbReference type="GO" id="GO:0080090">
    <property type="term" value="P:regulation of primary metabolic process"/>
    <property type="evidence" value="ECO:0007669"/>
    <property type="project" value="UniProtKB-ARBA"/>
</dbReference>
<feature type="compositionally biased region" description="Pro residues" evidence="15">
    <location>
        <begin position="295"/>
        <end position="306"/>
    </location>
</feature>
<dbReference type="PROSITE" id="PS00108">
    <property type="entry name" value="PROTEIN_KINASE_ST"/>
    <property type="match status" value="1"/>
</dbReference>
<dbReference type="PROSITE" id="PS50011">
    <property type="entry name" value="PROTEIN_KINASE_DOM"/>
    <property type="match status" value="1"/>
</dbReference>
<dbReference type="PROSITE" id="PS00107">
    <property type="entry name" value="PROTEIN_KINASE_ATP"/>
    <property type="match status" value="1"/>
</dbReference>
<dbReference type="RefSeq" id="WP_264894557.1">
    <property type="nucleotide sequence ID" value="NZ_BRZI01000061.1"/>
</dbReference>
<comment type="caution">
    <text evidence="18">The sequence shown here is derived from an EMBL/GenBank/DDBJ whole genome shotgun (WGS) entry which is preliminary data.</text>
</comment>
<dbReference type="GO" id="GO:0004674">
    <property type="term" value="F:protein serine/threonine kinase activity"/>
    <property type="evidence" value="ECO:0007669"/>
    <property type="project" value="UniProtKB-KW"/>
</dbReference>
<evidence type="ECO:0000256" key="5">
    <source>
        <dbReference type="ARBA" id="ARBA00022679"/>
    </source>
</evidence>
<keyword evidence="11 16" id="KW-0472">Membrane</keyword>
<dbReference type="Proteomes" id="UP001064782">
    <property type="component" value="Unassembled WGS sequence"/>
</dbReference>
<dbReference type="CDD" id="cd14014">
    <property type="entry name" value="STKc_PknB_like"/>
    <property type="match status" value="1"/>
</dbReference>
<protein>
    <recommendedName>
        <fullName evidence="2">non-specific serine/threonine protein kinase</fullName>
        <ecNumber evidence="2">2.7.11.1</ecNumber>
    </recommendedName>
</protein>
<dbReference type="PANTHER" id="PTHR43289:SF6">
    <property type="entry name" value="SERINE_THREONINE-PROTEIN KINASE NEKL-3"/>
    <property type="match status" value="1"/>
</dbReference>
<feature type="transmembrane region" description="Helical" evidence="16">
    <location>
        <begin position="349"/>
        <end position="370"/>
    </location>
</feature>
<dbReference type="InterPro" id="IPR000719">
    <property type="entry name" value="Prot_kinase_dom"/>
</dbReference>
<accession>A0A9P3Q8D9</accession>
<dbReference type="EMBL" id="BRZI01000061">
    <property type="protein sequence ID" value="GLD32991.1"/>
    <property type="molecule type" value="Genomic_DNA"/>
</dbReference>
<dbReference type="SUPFAM" id="SSF56112">
    <property type="entry name" value="Protein kinase-like (PK-like)"/>
    <property type="match status" value="1"/>
</dbReference>
<evidence type="ECO:0000256" key="12">
    <source>
        <dbReference type="ARBA" id="ARBA00047899"/>
    </source>
</evidence>
<evidence type="ECO:0000313" key="19">
    <source>
        <dbReference type="Proteomes" id="UP001064782"/>
    </source>
</evidence>
<evidence type="ECO:0000256" key="6">
    <source>
        <dbReference type="ARBA" id="ARBA00022692"/>
    </source>
</evidence>
<keyword evidence="6 16" id="KW-0812">Transmembrane</keyword>
<evidence type="ECO:0000256" key="7">
    <source>
        <dbReference type="ARBA" id="ARBA00022741"/>
    </source>
</evidence>
<dbReference type="GO" id="GO:0005886">
    <property type="term" value="C:plasma membrane"/>
    <property type="evidence" value="ECO:0007669"/>
    <property type="project" value="UniProtKB-SubCell"/>
</dbReference>
<dbReference type="AlphaFoldDB" id="A0A9P3Q8D9"/>
<dbReference type="Gene3D" id="1.10.510.10">
    <property type="entry name" value="Transferase(Phosphotransferase) domain 1"/>
    <property type="match status" value="1"/>
</dbReference>
<evidence type="ECO:0000256" key="9">
    <source>
        <dbReference type="ARBA" id="ARBA00022840"/>
    </source>
</evidence>
<dbReference type="PANTHER" id="PTHR43289">
    <property type="entry name" value="MITOGEN-ACTIVATED PROTEIN KINASE KINASE KINASE 20-RELATED"/>
    <property type="match status" value="1"/>
</dbReference>
<comment type="catalytic activity">
    <reaction evidence="12">
        <text>L-threonyl-[protein] + ATP = O-phospho-L-threonyl-[protein] + ADP + H(+)</text>
        <dbReference type="Rhea" id="RHEA:46608"/>
        <dbReference type="Rhea" id="RHEA-COMP:11060"/>
        <dbReference type="Rhea" id="RHEA-COMP:11605"/>
        <dbReference type="ChEBI" id="CHEBI:15378"/>
        <dbReference type="ChEBI" id="CHEBI:30013"/>
        <dbReference type="ChEBI" id="CHEBI:30616"/>
        <dbReference type="ChEBI" id="CHEBI:61977"/>
        <dbReference type="ChEBI" id="CHEBI:456216"/>
        <dbReference type="EC" id="2.7.11.1"/>
    </reaction>
</comment>
<dbReference type="InterPro" id="IPR017441">
    <property type="entry name" value="Protein_kinase_ATP_BS"/>
</dbReference>
<keyword evidence="7 14" id="KW-0547">Nucleotide-binding</keyword>
<evidence type="ECO:0000256" key="15">
    <source>
        <dbReference type="SAM" id="MobiDB-lite"/>
    </source>
</evidence>
<evidence type="ECO:0000256" key="1">
    <source>
        <dbReference type="ARBA" id="ARBA00004162"/>
    </source>
</evidence>
<dbReference type="FunFam" id="1.10.510.10:FF:000021">
    <property type="entry name" value="Serine/threonine protein kinase"/>
    <property type="match status" value="1"/>
</dbReference>